<sequence length="81" mass="9956">MEFKYIVIIEQSINTSRLEVRFMKDNQFIFVTSIKEIDKIFIFELTEGVFEENQQKMIQLNQNKQNYYMWFSQQFKINKGI</sequence>
<proteinExistence type="predicted"/>
<protein>
    <submittedName>
        <fullName evidence="1">Uncharacterized protein</fullName>
    </submittedName>
</protein>
<comment type="caution">
    <text evidence="1">The sequence shown here is derived from an EMBL/GenBank/DDBJ whole genome shotgun (WGS) entry which is preliminary data.</text>
</comment>
<accession>A0A8S1RT04</accession>
<keyword evidence="2" id="KW-1185">Reference proteome</keyword>
<organism evidence="1 2">
    <name type="scientific">Paramecium sonneborni</name>
    <dbReference type="NCBI Taxonomy" id="65129"/>
    <lineage>
        <taxon>Eukaryota</taxon>
        <taxon>Sar</taxon>
        <taxon>Alveolata</taxon>
        <taxon>Ciliophora</taxon>
        <taxon>Intramacronucleata</taxon>
        <taxon>Oligohymenophorea</taxon>
        <taxon>Peniculida</taxon>
        <taxon>Parameciidae</taxon>
        <taxon>Paramecium</taxon>
    </lineage>
</organism>
<reference evidence="1" key="1">
    <citation type="submission" date="2021-01" db="EMBL/GenBank/DDBJ databases">
        <authorList>
            <consortium name="Genoscope - CEA"/>
            <person name="William W."/>
        </authorList>
    </citation>
    <scope>NUCLEOTIDE SEQUENCE</scope>
</reference>
<dbReference type="EMBL" id="CAJJDN010000295">
    <property type="protein sequence ID" value="CAD8130490.1"/>
    <property type="molecule type" value="Genomic_DNA"/>
</dbReference>
<name>A0A8S1RT04_9CILI</name>
<gene>
    <name evidence="1" type="ORF">PSON_ATCC_30995.1.T2950002</name>
</gene>
<evidence type="ECO:0000313" key="2">
    <source>
        <dbReference type="Proteomes" id="UP000692954"/>
    </source>
</evidence>
<dbReference type="AlphaFoldDB" id="A0A8S1RT04"/>
<evidence type="ECO:0000313" key="1">
    <source>
        <dbReference type="EMBL" id="CAD8130490.1"/>
    </source>
</evidence>
<dbReference type="Proteomes" id="UP000692954">
    <property type="component" value="Unassembled WGS sequence"/>
</dbReference>